<dbReference type="AlphaFoldDB" id="Q17HL2"/>
<evidence type="ECO:0000313" key="2">
    <source>
        <dbReference type="EMBL" id="EAT46145.1"/>
    </source>
</evidence>
<accession>Q17HL2</accession>
<reference evidence="2" key="1">
    <citation type="submission" date="2005-10" db="EMBL/GenBank/DDBJ databases">
        <authorList>
            <person name="Loftus B.J."/>
            <person name="Nene V.M."/>
            <person name="Hannick L.I."/>
            <person name="Bidwell S."/>
            <person name="Haas B."/>
            <person name="Amedeo P."/>
            <person name="Orvis J."/>
            <person name="Wortman J.R."/>
            <person name="White O.R."/>
            <person name="Salzberg S."/>
            <person name="Shumway M."/>
            <person name="Koo H."/>
            <person name="Zhao Y."/>
            <person name="Holmes M."/>
            <person name="Miller J."/>
            <person name="Schatz M."/>
            <person name="Pop M."/>
            <person name="Pai G."/>
            <person name="Utterback T."/>
            <person name="Rogers Y.-H."/>
            <person name="Kravitz S."/>
            <person name="Fraser C.M."/>
        </authorList>
    </citation>
    <scope>NUCLEOTIDE SEQUENCE</scope>
    <source>
        <strain evidence="2">Liverpool</strain>
    </source>
</reference>
<dbReference type="EMBL" id="CH477247">
    <property type="protein sequence ID" value="EAT46145.1"/>
    <property type="molecule type" value="Genomic_DNA"/>
</dbReference>
<protein>
    <submittedName>
        <fullName evidence="2">AAEL002635-PA</fullName>
    </submittedName>
</protein>
<feature type="compositionally biased region" description="Basic and acidic residues" evidence="1">
    <location>
        <begin position="29"/>
        <end position="123"/>
    </location>
</feature>
<proteinExistence type="predicted"/>
<feature type="region of interest" description="Disordered" evidence="1">
    <location>
        <begin position="1"/>
        <end position="233"/>
    </location>
</feature>
<dbReference type="HOGENOM" id="CLU_1190717_0_0_1"/>
<dbReference type="Proteomes" id="UP000682892">
    <property type="component" value="Chromosome 2"/>
</dbReference>
<name>Q17HL2_AEDAE</name>
<gene>
    <name evidence="2" type="ORF">AaeL_AAEL002635</name>
</gene>
<reference evidence="2" key="3">
    <citation type="submission" date="2012-09" db="EMBL/GenBank/DDBJ databases">
        <authorList>
            <consortium name="VectorBase"/>
        </authorList>
    </citation>
    <scope>NUCLEOTIDE SEQUENCE</scope>
    <source>
        <strain evidence="2">Liverpool</strain>
    </source>
</reference>
<feature type="compositionally biased region" description="Basic and acidic residues" evidence="1">
    <location>
        <begin position="152"/>
        <end position="168"/>
    </location>
</feature>
<reference evidence="2" key="2">
    <citation type="journal article" date="2007" name="Science">
        <title>Genome sequence of Aedes aegypti, a major arbovirus vector.</title>
        <authorList>
            <person name="Nene V."/>
            <person name="Wortman J.R."/>
            <person name="Lawson D."/>
            <person name="Haas B."/>
            <person name="Kodira C."/>
            <person name="Tu Z.J."/>
            <person name="Loftus B."/>
            <person name="Xi Z."/>
            <person name="Megy K."/>
            <person name="Grabherr M."/>
            <person name="Ren Q."/>
            <person name="Zdobnov E.M."/>
            <person name="Lobo N.F."/>
            <person name="Campbell K.S."/>
            <person name="Brown S.E."/>
            <person name="Bonaldo M.F."/>
            <person name="Zhu J."/>
            <person name="Sinkins S.P."/>
            <person name="Hogenkamp D.G."/>
            <person name="Amedeo P."/>
            <person name="Arensburger P."/>
            <person name="Atkinson P.W."/>
            <person name="Bidwell S."/>
            <person name="Biedler J."/>
            <person name="Birney E."/>
            <person name="Bruggner R.V."/>
            <person name="Costas J."/>
            <person name="Coy M.R."/>
            <person name="Crabtree J."/>
            <person name="Crawford M."/>
            <person name="Debruyn B."/>
            <person name="Decaprio D."/>
            <person name="Eiglmeier K."/>
            <person name="Eisenstadt E."/>
            <person name="El-Dorry H."/>
            <person name="Gelbart W.M."/>
            <person name="Gomes S.L."/>
            <person name="Hammond M."/>
            <person name="Hannick L.I."/>
            <person name="Hogan J.R."/>
            <person name="Holmes M.H."/>
            <person name="Jaffe D."/>
            <person name="Johnston J.S."/>
            <person name="Kennedy R.C."/>
            <person name="Koo H."/>
            <person name="Kravitz S."/>
            <person name="Kriventseva E.V."/>
            <person name="Kulp D."/>
            <person name="Labutti K."/>
            <person name="Lee E."/>
            <person name="Li S."/>
            <person name="Lovin D.D."/>
            <person name="Mao C."/>
            <person name="Mauceli E."/>
            <person name="Menck C.F."/>
            <person name="Miller J.R."/>
            <person name="Montgomery P."/>
            <person name="Mori A."/>
            <person name="Nascimento A.L."/>
            <person name="Naveira H.F."/>
            <person name="Nusbaum C."/>
            <person name="O'leary S."/>
            <person name="Orvis J."/>
            <person name="Pertea M."/>
            <person name="Quesneville H."/>
            <person name="Reidenbach K.R."/>
            <person name="Rogers Y.H."/>
            <person name="Roth C.W."/>
            <person name="Schneider J.R."/>
            <person name="Schatz M."/>
            <person name="Shumway M."/>
            <person name="Stanke M."/>
            <person name="Stinson E.O."/>
            <person name="Tubio J.M."/>
            <person name="Vanzee J.P."/>
            <person name="Verjovski-Almeida S."/>
            <person name="Werner D."/>
            <person name="White O."/>
            <person name="Wyder S."/>
            <person name="Zeng Q."/>
            <person name="Zhao Q."/>
            <person name="Zhao Y."/>
            <person name="Hill C.A."/>
            <person name="Raikhel A.S."/>
            <person name="Soares M.B."/>
            <person name="Knudson D.L."/>
            <person name="Lee N.H."/>
            <person name="Galagan J."/>
            <person name="Salzberg S.L."/>
            <person name="Paulsen I.T."/>
            <person name="Dimopoulos G."/>
            <person name="Collins F.H."/>
            <person name="Birren B."/>
            <person name="Fraser-Liggett C.M."/>
            <person name="Severson D.W."/>
        </authorList>
    </citation>
    <scope>NUCLEOTIDE SEQUENCE [LARGE SCALE GENOMIC DNA]</scope>
    <source>
        <strain evidence="2">Liverpool</strain>
    </source>
</reference>
<sequence length="233" mass="28120">MHGKHNDDSEENSTIRYRKTQDTPITGKQIKETGKLVQEEGKQWQWNKERNNQKKSDDKKAVEKNMDERGNETRKITREKHKPINKDRAITKDFITDNRKEEILDLEEKRRRQRSKEREDRLEQLATQIKTNEERSMLINGSQRQGWEENDSQERLDREKQAKTDKNTRGRIQMDLGDKKENPRISTKQRNDRKRAKNERESRSRRKRRNKKGTSNRKRRIKSNGSKSNRRNK</sequence>
<evidence type="ECO:0000313" key="3">
    <source>
        <dbReference type="Proteomes" id="UP000682892"/>
    </source>
</evidence>
<dbReference type="PaxDb" id="7159-AAEL002635-PA"/>
<evidence type="ECO:0000256" key="1">
    <source>
        <dbReference type="SAM" id="MobiDB-lite"/>
    </source>
</evidence>
<organism evidence="2 3">
    <name type="scientific">Aedes aegypti</name>
    <name type="common">Yellowfever mosquito</name>
    <name type="synonym">Culex aegypti</name>
    <dbReference type="NCBI Taxonomy" id="7159"/>
    <lineage>
        <taxon>Eukaryota</taxon>
        <taxon>Metazoa</taxon>
        <taxon>Ecdysozoa</taxon>
        <taxon>Arthropoda</taxon>
        <taxon>Hexapoda</taxon>
        <taxon>Insecta</taxon>
        <taxon>Pterygota</taxon>
        <taxon>Neoptera</taxon>
        <taxon>Endopterygota</taxon>
        <taxon>Diptera</taxon>
        <taxon>Nematocera</taxon>
        <taxon>Culicoidea</taxon>
        <taxon>Culicidae</taxon>
        <taxon>Culicinae</taxon>
        <taxon>Aedini</taxon>
        <taxon>Aedes</taxon>
        <taxon>Stegomyia</taxon>
    </lineage>
</organism>
<feature type="compositionally biased region" description="Basic residues" evidence="1">
    <location>
        <begin position="191"/>
        <end position="233"/>
    </location>
</feature>